<accession>A0ABD1K1E7</accession>
<proteinExistence type="predicted"/>
<comment type="caution">
    <text evidence="1">The sequence shown here is derived from an EMBL/GenBank/DDBJ whole genome shotgun (WGS) entry which is preliminary data.</text>
</comment>
<dbReference type="Proteomes" id="UP001591681">
    <property type="component" value="Unassembled WGS sequence"/>
</dbReference>
<gene>
    <name evidence="1" type="ORF">ACEWY4_010276</name>
</gene>
<name>A0ABD1K1E7_9TELE</name>
<reference evidence="1 2" key="1">
    <citation type="submission" date="2024-09" db="EMBL/GenBank/DDBJ databases">
        <title>A chromosome-level genome assembly of Gray's grenadier anchovy, Coilia grayii.</title>
        <authorList>
            <person name="Fu Z."/>
        </authorList>
    </citation>
    <scope>NUCLEOTIDE SEQUENCE [LARGE SCALE GENOMIC DNA]</scope>
    <source>
        <strain evidence="1">G4</strain>
        <tissue evidence="1">Muscle</tissue>
    </source>
</reference>
<keyword evidence="2" id="KW-1185">Reference proteome</keyword>
<evidence type="ECO:0000313" key="1">
    <source>
        <dbReference type="EMBL" id="KAL2092964.1"/>
    </source>
</evidence>
<dbReference type="AlphaFoldDB" id="A0ABD1K1E7"/>
<evidence type="ECO:0000313" key="2">
    <source>
        <dbReference type="Proteomes" id="UP001591681"/>
    </source>
</evidence>
<dbReference type="EMBL" id="JBHFQA010000009">
    <property type="protein sequence ID" value="KAL2092964.1"/>
    <property type="molecule type" value="Genomic_DNA"/>
</dbReference>
<sequence>MKFAWRPALFHVKSVSVHPNSGVGSGVRSFFVRTQVLYMRPLVLLCLRSSSPGVRLFPVCSCFPCLKSPVFGCRLLPVPDSAWLSRSWLRLRIVLSLALQSSGADPCLSLVLLFAPALVNDSCPSSTLLYAPALVNDSCSSSTLLYAPALVNDSCPPSTLLYAPAPVIDSCPSSSAPGTDHRLPTTLRLLPGVGFHRPSAWVFRRLCGYLPALRSC</sequence>
<organism evidence="1 2">
    <name type="scientific">Coilia grayii</name>
    <name type="common">Gray's grenadier anchovy</name>
    <dbReference type="NCBI Taxonomy" id="363190"/>
    <lineage>
        <taxon>Eukaryota</taxon>
        <taxon>Metazoa</taxon>
        <taxon>Chordata</taxon>
        <taxon>Craniata</taxon>
        <taxon>Vertebrata</taxon>
        <taxon>Euteleostomi</taxon>
        <taxon>Actinopterygii</taxon>
        <taxon>Neopterygii</taxon>
        <taxon>Teleostei</taxon>
        <taxon>Clupei</taxon>
        <taxon>Clupeiformes</taxon>
        <taxon>Clupeoidei</taxon>
        <taxon>Engraulidae</taxon>
        <taxon>Coilinae</taxon>
        <taxon>Coilia</taxon>
    </lineage>
</organism>
<protein>
    <submittedName>
        <fullName evidence="1">Uncharacterized protein</fullName>
    </submittedName>
</protein>